<dbReference type="InterPro" id="IPR011701">
    <property type="entry name" value="MFS"/>
</dbReference>
<evidence type="ECO:0000256" key="4">
    <source>
        <dbReference type="SAM" id="Phobius"/>
    </source>
</evidence>
<dbReference type="SUPFAM" id="SSF103473">
    <property type="entry name" value="MFS general substrate transporter"/>
    <property type="match status" value="1"/>
</dbReference>
<feature type="transmembrane region" description="Helical" evidence="4">
    <location>
        <begin position="344"/>
        <end position="363"/>
    </location>
</feature>
<feature type="transmembrane region" description="Helical" evidence="4">
    <location>
        <begin position="167"/>
        <end position="186"/>
    </location>
</feature>
<feature type="transmembrane region" description="Helical" evidence="4">
    <location>
        <begin position="12"/>
        <end position="34"/>
    </location>
</feature>
<dbReference type="PANTHER" id="PTHR11360:SF284">
    <property type="entry name" value="EG:103B4.3 PROTEIN-RELATED"/>
    <property type="match status" value="1"/>
</dbReference>
<dbReference type="EMBL" id="JBEGCI010000008">
    <property type="protein sequence ID" value="MEQ6889093.1"/>
    <property type="molecule type" value="Genomic_DNA"/>
</dbReference>
<evidence type="ECO:0000256" key="3">
    <source>
        <dbReference type="ARBA" id="ARBA00023136"/>
    </source>
</evidence>
<dbReference type="InterPro" id="IPR020846">
    <property type="entry name" value="MFS_dom"/>
</dbReference>
<feature type="transmembrane region" description="Helical" evidence="4">
    <location>
        <begin position="77"/>
        <end position="96"/>
    </location>
</feature>
<comment type="caution">
    <text evidence="6">The sequence shown here is derived from an EMBL/GenBank/DDBJ whole genome shotgun (WGS) entry which is preliminary data.</text>
</comment>
<feature type="transmembrane region" description="Helical" evidence="4">
    <location>
        <begin position="134"/>
        <end position="155"/>
    </location>
</feature>
<dbReference type="PANTHER" id="PTHR11360">
    <property type="entry name" value="MONOCARBOXYLATE TRANSPORTER"/>
    <property type="match status" value="1"/>
</dbReference>
<reference evidence="6 7" key="1">
    <citation type="submission" date="2024-05" db="EMBL/GenBank/DDBJ databases">
        <title>Halomonas sp. CS7 16S ribosomal RNA gene Genome sequencing and assembly.</title>
        <authorList>
            <person name="Yook S."/>
        </authorList>
    </citation>
    <scope>NUCLEOTIDE SEQUENCE [LARGE SCALE GENOMIC DNA]</scope>
    <source>
        <strain evidence="6 7">CS7</strain>
    </source>
</reference>
<evidence type="ECO:0000256" key="1">
    <source>
        <dbReference type="ARBA" id="ARBA00022692"/>
    </source>
</evidence>
<feature type="transmembrane region" description="Helical" evidence="4">
    <location>
        <begin position="308"/>
        <end position="332"/>
    </location>
</feature>
<dbReference type="InterPro" id="IPR050327">
    <property type="entry name" value="Proton-linked_MCT"/>
</dbReference>
<feature type="transmembrane region" description="Helical" evidence="4">
    <location>
        <begin position="285"/>
        <end position="302"/>
    </location>
</feature>
<dbReference type="InterPro" id="IPR036259">
    <property type="entry name" value="MFS_trans_sf"/>
</dbReference>
<dbReference type="Gene3D" id="1.20.1250.20">
    <property type="entry name" value="MFS general substrate transporter like domains"/>
    <property type="match status" value="1"/>
</dbReference>
<protein>
    <submittedName>
        <fullName evidence="6">MFS transporter</fullName>
    </submittedName>
</protein>
<dbReference type="PROSITE" id="PS50850">
    <property type="entry name" value="MFS"/>
    <property type="match status" value="1"/>
</dbReference>
<dbReference type="RefSeq" id="WP_349758625.1">
    <property type="nucleotide sequence ID" value="NZ_JBEGCI010000008.1"/>
</dbReference>
<keyword evidence="3 4" id="KW-0472">Membrane</keyword>
<keyword evidence="1 4" id="KW-0812">Transmembrane</keyword>
<gene>
    <name evidence="6" type="ORF">ABE957_10455</name>
</gene>
<accession>A0ABV1N5V9</accession>
<name>A0ABV1N5V9_9GAMM</name>
<dbReference type="Proteomes" id="UP001472978">
    <property type="component" value="Unassembled WGS sequence"/>
</dbReference>
<sequence length="410" mass="43517">MKSNASAWCQVFVAFWIQAIGIGSLVYAYGVVAVPLAEAFQPSRMLLMLGMAAMTLCAGLYSPWLGARIDHSSLRRLMAIGVVAIAAGYLLLSWVGEMWQVPVIYALLMSFGYATLGPLFASTLLSRWFSQRRGLALGIAGMGTSFGGFCFPPLIQLMVETYEWRTAFRLLALIIVAVGLPVVLLLTSDHHARKRAAVDPDRPVIGPVFDSTQAVLGNRNFWLIALSVGVLFAVFTATASNLVPFAVDHGIEKDRAALLIALVAVLAVPGTLIFGALADHLDLRAALAMLMSLIAVGLLCLLNDPPYAMMVVGSLLVGLGGGGMIPVWGALLAKVFGLLDYGRVMGLMNPVLMLFTLVAPPLAGYLHDLTGSYDAAFLGFAVPLVAVILLLPLIRFSAAKAIGEASAQPS</sequence>
<evidence type="ECO:0000259" key="5">
    <source>
        <dbReference type="PROSITE" id="PS50850"/>
    </source>
</evidence>
<feature type="transmembrane region" description="Helical" evidence="4">
    <location>
        <begin position="102"/>
        <end position="122"/>
    </location>
</feature>
<organism evidence="6 7">
    <name type="scientific">Halomonas pelophila</name>
    <dbReference type="NCBI Taxonomy" id="3151122"/>
    <lineage>
        <taxon>Bacteria</taxon>
        <taxon>Pseudomonadati</taxon>
        <taxon>Pseudomonadota</taxon>
        <taxon>Gammaproteobacteria</taxon>
        <taxon>Oceanospirillales</taxon>
        <taxon>Halomonadaceae</taxon>
        <taxon>Halomonas</taxon>
    </lineage>
</organism>
<feature type="domain" description="Major facilitator superfamily (MFS) profile" evidence="5">
    <location>
        <begin position="7"/>
        <end position="399"/>
    </location>
</feature>
<proteinExistence type="predicted"/>
<feature type="transmembrane region" description="Helical" evidence="4">
    <location>
        <begin position="256"/>
        <end position="278"/>
    </location>
</feature>
<evidence type="ECO:0000313" key="6">
    <source>
        <dbReference type="EMBL" id="MEQ6889093.1"/>
    </source>
</evidence>
<keyword evidence="2 4" id="KW-1133">Transmembrane helix</keyword>
<dbReference type="Pfam" id="PF07690">
    <property type="entry name" value="MFS_1"/>
    <property type="match status" value="1"/>
</dbReference>
<feature type="transmembrane region" description="Helical" evidence="4">
    <location>
        <begin position="375"/>
        <end position="394"/>
    </location>
</feature>
<evidence type="ECO:0000313" key="7">
    <source>
        <dbReference type="Proteomes" id="UP001472978"/>
    </source>
</evidence>
<feature type="transmembrane region" description="Helical" evidence="4">
    <location>
        <begin position="46"/>
        <end position="65"/>
    </location>
</feature>
<feature type="transmembrane region" description="Helical" evidence="4">
    <location>
        <begin position="221"/>
        <end position="244"/>
    </location>
</feature>
<keyword evidence="7" id="KW-1185">Reference proteome</keyword>
<evidence type="ECO:0000256" key="2">
    <source>
        <dbReference type="ARBA" id="ARBA00022989"/>
    </source>
</evidence>